<dbReference type="PANTHER" id="PTHR23070">
    <property type="entry name" value="BCS1 AAA-TYPE ATPASE"/>
    <property type="match status" value="1"/>
</dbReference>
<dbReference type="InterPro" id="IPR058017">
    <property type="entry name" value="At3g28540-like_C"/>
</dbReference>
<feature type="domain" description="AAA+ ATPase At3g28540-like C-terminal" evidence="1">
    <location>
        <begin position="13"/>
        <end position="73"/>
    </location>
</feature>
<evidence type="ECO:0000313" key="2">
    <source>
        <dbReference type="EMBL" id="RYQ80028.1"/>
    </source>
</evidence>
<protein>
    <recommendedName>
        <fullName evidence="1">AAA+ ATPase At3g28540-like C-terminal domain-containing protein</fullName>
    </recommendedName>
</protein>
<accession>A0A444WRH6</accession>
<dbReference type="Gene3D" id="6.10.280.40">
    <property type="match status" value="1"/>
</dbReference>
<name>A0A444WRH6_ARAHY</name>
<evidence type="ECO:0000313" key="3">
    <source>
        <dbReference type="Proteomes" id="UP000289738"/>
    </source>
</evidence>
<keyword evidence="3" id="KW-1185">Reference proteome</keyword>
<dbReference type="InterPro" id="IPR050747">
    <property type="entry name" value="Mitochondrial_chaperone_BCS1"/>
</dbReference>
<dbReference type="Proteomes" id="UP000289738">
    <property type="component" value="Unassembled WGS sequence"/>
</dbReference>
<dbReference type="EMBL" id="SDMP01000021">
    <property type="protein sequence ID" value="RYQ80028.1"/>
    <property type="molecule type" value="Genomic_DNA"/>
</dbReference>
<reference evidence="2 3" key="1">
    <citation type="submission" date="2019-01" db="EMBL/GenBank/DDBJ databases">
        <title>Sequencing of cultivated peanut Arachis hypogaea provides insights into genome evolution and oil improvement.</title>
        <authorList>
            <person name="Chen X."/>
        </authorList>
    </citation>
    <scope>NUCLEOTIDE SEQUENCE [LARGE SCALE GENOMIC DNA]</scope>
    <source>
        <strain evidence="3">cv. Fuhuasheng</strain>
        <tissue evidence="2">Leaves</tissue>
    </source>
</reference>
<dbReference type="Pfam" id="PF25568">
    <property type="entry name" value="AAA_lid_At3g28540"/>
    <property type="match status" value="1"/>
</dbReference>
<comment type="caution">
    <text evidence="2">The sequence shown here is derived from an EMBL/GenBank/DDBJ whole genome shotgun (WGS) entry which is preliminary data.</text>
</comment>
<sequence>MDMHINLSFLKGKGFRVLASNYLGLDGHHPLFQQIDDLLEKTEVTPAVVAEHLMRYEDPHHSLEAIVKFLTQMDAQNQLDLQFTTTTPST</sequence>
<organism evidence="2 3">
    <name type="scientific">Arachis hypogaea</name>
    <name type="common">Peanut</name>
    <dbReference type="NCBI Taxonomy" id="3818"/>
    <lineage>
        <taxon>Eukaryota</taxon>
        <taxon>Viridiplantae</taxon>
        <taxon>Streptophyta</taxon>
        <taxon>Embryophyta</taxon>
        <taxon>Tracheophyta</taxon>
        <taxon>Spermatophyta</taxon>
        <taxon>Magnoliopsida</taxon>
        <taxon>eudicotyledons</taxon>
        <taxon>Gunneridae</taxon>
        <taxon>Pentapetalae</taxon>
        <taxon>rosids</taxon>
        <taxon>fabids</taxon>
        <taxon>Fabales</taxon>
        <taxon>Fabaceae</taxon>
        <taxon>Papilionoideae</taxon>
        <taxon>50 kb inversion clade</taxon>
        <taxon>dalbergioids sensu lato</taxon>
        <taxon>Dalbergieae</taxon>
        <taxon>Pterocarpus clade</taxon>
        <taxon>Arachis</taxon>
    </lineage>
</organism>
<evidence type="ECO:0000259" key="1">
    <source>
        <dbReference type="Pfam" id="PF25568"/>
    </source>
</evidence>
<proteinExistence type="predicted"/>
<dbReference type="AlphaFoldDB" id="A0A444WRH6"/>
<gene>
    <name evidence="2" type="ORF">Ahy_Scaffold1g106713</name>
</gene>